<evidence type="ECO:0000313" key="3">
    <source>
        <dbReference type="Proteomes" id="UP000469870"/>
    </source>
</evidence>
<comment type="caution">
    <text evidence="2">The sequence shown here is derived from an EMBL/GenBank/DDBJ whole genome shotgun (WGS) entry which is preliminary data.</text>
</comment>
<reference evidence="2 3" key="1">
    <citation type="submission" date="2019-11" db="EMBL/GenBank/DDBJ databases">
        <title>Characterisation of Fundicoccus ignavus gen. nov. sp. nov., a novel genus of the family Aerococcaceae isolated from bulk tank milk.</title>
        <authorList>
            <person name="Siebert A."/>
            <person name="Huptas C."/>
            <person name="Wenning M."/>
            <person name="Scherer S."/>
            <person name="Doll E.V."/>
        </authorList>
    </citation>
    <scope>NUCLEOTIDE SEQUENCE [LARGE SCALE GENOMIC DNA]</scope>
    <source>
        <strain evidence="2 3">DSM 109653</strain>
    </source>
</reference>
<dbReference type="Proteomes" id="UP000469870">
    <property type="component" value="Unassembled WGS sequence"/>
</dbReference>
<organism evidence="2 3">
    <name type="scientific">Fundicoccus ignavus</name>
    <dbReference type="NCBI Taxonomy" id="2664442"/>
    <lineage>
        <taxon>Bacteria</taxon>
        <taxon>Bacillati</taxon>
        <taxon>Bacillota</taxon>
        <taxon>Bacilli</taxon>
        <taxon>Lactobacillales</taxon>
        <taxon>Aerococcaceae</taxon>
        <taxon>Fundicoccus</taxon>
    </lineage>
</organism>
<dbReference type="Gene3D" id="3.40.390.10">
    <property type="entry name" value="Collagenase (Catalytic Domain)"/>
    <property type="match status" value="1"/>
</dbReference>
<dbReference type="EMBL" id="WJQR01000002">
    <property type="protein sequence ID" value="MRI80992.1"/>
    <property type="molecule type" value="Genomic_DNA"/>
</dbReference>
<dbReference type="AlphaFoldDB" id="A0A844BSD4"/>
<sequence length="427" mass="49663">MMTTFKQRLINVGLALSLVVPLHLATAQTVLAQEIPANNEVAEFLVHGEAIDTESTMYPTVSFDIVEAELPADRIVVDESTLYSDTLLFIESPGREEVYYHNFTNPTTYRDYSAWPMYYLIYDNGDMEMLHSINFTEKISEYYDVLAFLNAHKEELLHKVSNDFVWPFADDIDHLYELQGQFAPQMIADAKAAMMRAEAVYETLGEDDPYHYSATEIIEEMRVGHDALMQRYNNMYSETPAFNYYKSEDLYDETTADELIVSVEEVIATLPEAIQRRLSNFYFVPKYEVTYVMEDSFIDAYAMPTGVIYFGDDIEPDQKGLIYHEIAHIIDFNSYSPTSLEYEEFTRYSTNPDWQEIHDAEWYNADDSEYYYNDPVESFAQAFAGYTLEKYMGMQMSELGYVDEDIANRPLSKAYFDDFFERHGFNE</sequence>
<gene>
    <name evidence="2" type="ORF">GIY11_02975</name>
</gene>
<evidence type="ECO:0000256" key="1">
    <source>
        <dbReference type="SAM" id="SignalP"/>
    </source>
</evidence>
<keyword evidence="1" id="KW-0732">Signal</keyword>
<evidence type="ECO:0000313" key="2">
    <source>
        <dbReference type="EMBL" id="MRI80992.1"/>
    </source>
</evidence>
<accession>A0A844BSD4</accession>
<feature type="signal peptide" evidence="1">
    <location>
        <begin position="1"/>
        <end position="32"/>
    </location>
</feature>
<dbReference type="InterPro" id="IPR024079">
    <property type="entry name" value="MetalloPept_cat_dom_sf"/>
</dbReference>
<feature type="chain" id="PRO_5032879981" evidence="1">
    <location>
        <begin position="33"/>
        <end position="427"/>
    </location>
</feature>
<dbReference type="GO" id="GO:0008237">
    <property type="term" value="F:metallopeptidase activity"/>
    <property type="evidence" value="ECO:0007669"/>
    <property type="project" value="InterPro"/>
</dbReference>
<protein>
    <submittedName>
        <fullName evidence="2">Uncharacterized protein</fullName>
    </submittedName>
</protein>
<dbReference type="SUPFAM" id="SSF55486">
    <property type="entry name" value="Metalloproteases ('zincins'), catalytic domain"/>
    <property type="match status" value="1"/>
</dbReference>
<name>A0A844BSD4_9LACT</name>
<proteinExistence type="predicted"/>